<name>A0A849VDC2_9GAMM</name>
<evidence type="ECO:0000313" key="3">
    <source>
        <dbReference type="Proteomes" id="UP000586305"/>
    </source>
</evidence>
<dbReference type="SUPFAM" id="SSF111369">
    <property type="entry name" value="HlyD-like secretion proteins"/>
    <property type="match status" value="1"/>
</dbReference>
<evidence type="ECO:0000256" key="1">
    <source>
        <dbReference type="SAM" id="SignalP"/>
    </source>
</evidence>
<dbReference type="RefSeq" id="WP_171626470.1">
    <property type="nucleotide sequence ID" value="NZ_JABBPG010000005.1"/>
</dbReference>
<protein>
    <submittedName>
        <fullName evidence="2">HlyD family efflux transporter periplasmic adaptor subunit</fullName>
    </submittedName>
</protein>
<keyword evidence="1" id="KW-0732">Signal</keyword>
<organism evidence="2 3">
    <name type="scientific">Pseudoalteromonas caenipelagi</name>
    <dbReference type="NCBI Taxonomy" id="2726988"/>
    <lineage>
        <taxon>Bacteria</taxon>
        <taxon>Pseudomonadati</taxon>
        <taxon>Pseudomonadota</taxon>
        <taxon>Gammaproteobacteria</taxon>
        <taxon>Alteromonadales</taxon>
        <taxon>Pseudoalteromonadaceae</taxon>
        <taxon>Pseudoalteromonas</taxon>
    </lineage>
</organism>
<dbReference type="PANTHER" id="PTHR30469:SF15">
    <property type="entry name" value="HLYD FAMILY OF SECRETION PROTEINS"/>
    <property type="match status" value="1"/>
</dbReference>
<accession>A0A849VDC2</accession>
<dbReference type="Gene3D" id="1.10.287.470">
    <property type="entry name" value="Helix hairpin bin"/>
    <property type="match status" value="1"/>
</dbReference>
<comment type="caution">
    <text evidence="2">The sequence shown here is derived from an EMBL/GenBank/DDBJ whole genome shotgun (WGS) entry which is preliminary data.</text>
</comment>
<dbReference type="PANTHER" id="PTHR30469">
    <property type="entry name" value="MULTIDRUG RESISTANCE PROTEIN MDTA"/>
    <property type="match status" value="1"/>
</dbReference>
<reference evidence="2 3" key="1">
    <citation type="submission" date="2020-04" db="EMBL/GenBank/DDBJ databases">
        <title>Pseudoalteromonas caenipelagi sp. nov., isolated from a tidal flat.</title>
        <authorList>
            <person name="Park S."/>
            <person name="Yoon J.-H."/>
        </authorList>
    </citation>
    <scope>NUCLEOTIDE SEQUENCE [LARGE SCALE GENOMIC DNA]</scope>
    <source>
        <strain evidence="2 3">JBTF-M23</strain>
    </source>
</reference>
<proteinExistence type="predicted"/>
<keyword evidence="3" id="KW-1185">Reference proteome</keyword>
<feature type="chain" id="PRO_5032303261" evidence="1">
    <location>
        <begin position="23"/>
        <end position="251"/>
    </location>
</feature>
<evidence type="ECO:0000313" key="2">
    <source>
        <dbReference type="EMBL" id="NOU51402.1"/>
    </source>
</evidence>
<gene>
    <name evidence="2" type="ORF">HG263_12765</name>
</gene>
<dbReference type="Proteomes" id="UP000586305">
    <property type="component" value="Unassembled WGS sequence"/>
</dbReference>
<dbReference type="Gene3D" id="2.40.30.170">
    <property type="match status" value="1"/>
</dbReference>
<sequence length="251" mass="28164">MVNIFRILTSLLVLQYASWANAEEALLPGTVYSKTKLQLSAEQSGQLNFILDVGETFQKGDAIARIDNSYEQKQLVQLSIQQQNIKAKIAEHQQIIDGYESLLQSNSVSGEQRAQKHIDLLNSRHELNLIEQEIVRLTHILDKKTINAPYPGVVLQRDVKTFEVVQAGDTLVTVFDPRALYVLVHVPHHLYRTLDLQQAGVAEENSQLQLAFDYLVPEVDVRSSTVEVSFKVTGIGVLLGQALQIKIPKKL</sequence>
<feature type="signal peptide" evidence="1">
    <location>
        <begin position="1"/>
        <end position="22"/>
    </location>
</feature>
<dbReference type="Gene3D" id="2.40.50.100">
    <property type="match status" value="1"/>
</dbReference>
<dbReference type="GO" id="GO:1990281">
    <property type="term" value="C:efflux pump complex"/>
    <property type="evidence" value="ECO:0007669"/>
    <property type="project" value="TreeGrafter"/>
</dbReference>
<dbReference type="AlphaFoldDB" id="A0A849VDC2"/>
<dbReference type="GO" id="GO:0015562">
    <property type="term" value="F:efflux transmembrane transporter activity"/>
    <property type="evidence" value="ECO:0007669"/>
    <property type="project" value="TreeGrafter"/>
</dbReference>
<dbReference type="EMBL" id="JABBPG010000005">
    <property type="protein sequence ID" value="NOU51402.1"/>
    <property type="molecule type" value="Genomic_DNA"/>
</dbReference>